<evidence type="ECO:0000256" key="6">
    <source>
        <dbReference type="RuleBase" id="RU003983"/>
    </source>
</evidence>
<evidence type="ECO:0000256" key="2">
    <source>
        <dbReference type="ARBA" id="ARBA00022723"/>
    </source>
</evidence>
<evidence type="ECO:0000256" key="5">
    <source>
        <dbReference type="ARBA" id="ARBA00023049"/>
    </source>
</evidence>
<comment type="cofactor">
    <cofactor evidence="6">
        <name>Zn(2+)</name>
        <dbReference type="ChEBI" id="CHEBI:29105"/>
    </cofactor>
    <text evidence="6">Binds 1 zinc ion per subunit.</text>
</comment>
<protein>
    <submittedName>
        <fullName evidence="9">M56 family metallopeptidase</fullName>
    </submittedName>
</protein>
<dbReference type="PANTHER" id="PTHR34978:SF3">
    <property type="entry name" value="SLR0241 PROTEIN"/>
    <property type="match status" value="1"/>
</dbReference>
<keyword evidence="7" id="KW-1133">Transmembrane helix</keyword>
<dbReference type="Gene3D" id="3.30.2010.10">
    <property type="entry name" value="Metalloproteases ('zincins'), catalytic domain"/>
    <property type="match status" value="1"/>
</dbReference>
<evidence type="ECO:0000256" key="1">
    <source>
        <dbReference type="ARBA" id="ARBA00022670"/>
    </source>
</evidence>
<dbReference type="PANTHER" id="PTHR34978">
    <property type="entry name" value="POSSIBLE SENSOR-TRANSDUCER PROTEIN BLAR"/>
    <property type="match status" value="1"/>
</dbReference>
<evidence type="ECO:0000313" key="9">
    <source>
        <dbReference type="EMBL" id="MFC5643957.1"/>
    </source>
</evidence>
<evidence type="ECO:0000256" key="3">
    <source>
        <dbReference type="ARBA" id="ARBA00022801"/>
    </source>
</evidence>
<dbReference type="InterPro" id="IPR001915">
    <property type="entry name" value="Peptidase_M48"/>
</dbReference>
<dbReference type="EMBL" id="JBHSOC010000039">
    <property type="protein sequence ID" value="MFC5643957.1"/>
    <property type="molecule type" value="Genomic_DNA"/>
</dbReference>
<evidence type="ECO:0000256" key="7">
    <source>
        <dbReference type="SAM" id="Phobius"/>
    </source>
</evidence>
<feature type="transmembrane region" description="Helical" evidence="7">
    <location>
        <begin position="91"/>
        <end position="111"/>
    </location>
</feature>
<accession>A0ABW0VDP3</accession>
<evidence type="ECO:0000259" key="8">
    <source>
        <dbReference type="Pfam" id="PF01435"/>
    </source>
</evidence>
<keyword evidence="3 6" id="KW-0378">Hydrolase</keyword>
<keyword evidence="1 6" id="KW-0645">Protease</keyword>
<dbReference type="RefSeq" id="WP_380231630.1">
    <property type="nucleotide sequence ID" value="NZ_JBHSOC010000039.1"/>
</dbReference>
<keyword evidence="7" id="KW-0812">Transmembrane</keyword>
<organism evidence="9 10">
    <name type="scientific">Kitasatospora cinereorecta</name>
    <dbReference type="NCBI Taxonomy" id="285560"/>
    <lineage>
        <taxon>Bacteria</taxon>
        <taxon>Bacillati</taxon>
        <taxon>Actinomycetota</taxon>
        <taxon>Actinomycetes</taxon>
        <taxon>Kitasatosporales</taxon>
        <taxon>Streptomycetaceae</taxon>
        <taxon>Kitasatospora</taxon>
    </lineage>
</organism>
<gene>
    <name evidence="9" type="ORF">ACFPZF_21660</name>
</gene>
<keyword evidence="2" id="KW-0479">Metal-binding</keyword>
<evidence type="ECO:0000256" key="4">
    <source>
        <dbReference type="ARBA" id="ARBA00022833"/>
    </source>
</evidence>
<feature type="transmembrane region" description="Helical" evidence="7">
    <location>
        <begin position="285"/>
        <end position="306"/>
    </location>
</feature>
<name>A0ABW0VDP3_9ACTN</name>
<evidence type="ECO:0000313" key="10">
    <source>
        <dbReference type="Proteomes" id="UP001596066"/>
    </source>
</evidence>
<reference evidence="10" key="1">
    <citation type="journal article" date="2019" name="Int. J. Syst. Evol. Microbiol.">
        <title>The Global Catalogue of Microorganisms (GCM) 10K type strain sequencing project: providing services to taxonomists for standard genome sequencing and annotation.</title>
        <authorList>
            <consortium name="The Broad Institute Genomics Platform"/>
            <consortium name="The Broad Institute Genome Sequencing Center for Infectious Disease"/>
            <person name="Wu L."/>
            <person name="Ma J."/>
        </authorList>
    </citation>
    <scope>NUCLEOTIDE SEQUENCE [LARGE SCALE GENOMIC DNA]</scope>
    <source>
        <strain evidence="10">CGMCC 4.1622</strain>
    </source>
</reference>
<dbReference type="CDD" id="cd07326">
    <property type="entry name" value="M56_BlaR1_MecR1_like"/>
    <property type="match status" value="1"/>
</dbReference>
<comment type="caution">
    <text evidence="9">The sequence shown here is derived from an EMBL/GenBank/DDBJ whole genome shotgun (WGS) entry which is preliminary data.</text>
</comment>
<proteinExistence type="inferred from homology"/>
<feature type="transmembrane region" description="Helical" evidence="7">
    <location>
        <begin position="243"/>
        <end position="265"/>
    </location>
</feature>
<feature type="domain" description="Peptidase M48" evidence="8">
    <location>
        <begin position="146"/>
        <end position="205"/>
    </location>
</feature>
<keyword evidence="10" id="KW-1185">Reference proteome</keyword>
<comment type="similarity">
    <text evidence="6">Belongs to the peptidase M48 family.</text>
</comment>
<dbReference type="Proteomes" id="UP001596066">
    <property type="component" value="Unassembled WGS sequence"/>
</dbReference>
<dbReference type="InterPro" id="IPR052173">
    <property type="entry name" value="Beta-lactam_resp_regulator"/>
</dbReference>
<keyword evidence="5 6" id="KW-0482">Metalloprotease</keyword>
<keyword evidence="4 6" id="KW-0862">Zinc</keyword>
<sequence>MTGTAGLVGYLLLVGLVVPALLRRASWPQRAPGSAVLVWLGLMLSFVTALGLVAHHLVEPERHLHTGLLGFLHACGLVHVGGLGLSAASAAVLPPAAVLGWPLGWYGAVLLRARRARLEHLAGLELVARPAGAEAVAAVAVGRVRAVVVEHGVPAVYCLPGRRRRIVLTRGALDVLSPEQLQAVLAHEHAHLTGRHHLVRAAVEAFARAFPGLPLGAAARVETAALLEMAADDRAVRRHSARALAGALGAVAAGLAPGVGLAAAGSPVVARVRRLLLPARGPHRLVRVAVAAAGAAAPLVPFLFACGPTGA</sequence>
<dbReference type="Pfam" id="PF01435">
    <property type="entry name" value="Peptidase_M48"/>
    <property type="match status" value="1"/>
</dbReference>
<keyword evidence="7" id="KW-0472">Membrane</keyword>
<feature type="transmembrane region" description="Helical" evidence="7">
    <location>
        <begin position="34"/>
        <end position="54"/>
    </location>
</feature>